<dbReference type="RefSeq" id="XP_021883008.1">
    <property type="nucleotide sequence ID" value="XM_022026442.1"/>
</dbReference>
<organism evidence="3 4">
    <name type="scientific">Lobosporangium transversale</name>
    <dbReference type="NCBI Taxonomy" id="64571"/>
    <lineage>
        <taxon>Eukaryota</taxon>
        <taxon>Fungi</taxon>
        <taxon>Fungi incertae sedis</taxon>
        <taxon>Mucoromycota</taxon>
        <taxon>Mortierellomycotina</taxon>
        <taxon>Mortierellomycetes</taxon>
        <taxon>Mortierellales</taxon>
        <taxon>Mortierellaceae</taxon>
        <taxon>Lobosporangium</taxon>
    </lineage>
</organism>
<sequence>MNYCEGPSELISDVVHKIMALEKYRHRFIPHVEDDIIYEGDEVEKDDEDDVDYNLSLSDSSSQDSAHSEKCIEDVLESPPSSPTIHDYQEINEEESMENYLEFMNARHEIDNPHLMKRWVAVQKQLELFNEYRHLLRENQQMNEGMKELNQNNECKKNKV</sequence>
<gene>
    <name evidence="3" type="ORF">BCR41DRAFT_369270</name>
</gene>
<evidence type="ECO:0000313" key="3">
    <source>
        <dbReference type="EMBL" id="ORZ21757.1"/>
    </source>
</evidence>
<reference evidence="3 4" key="1">
    <citation type="submission" date="2016-07" db="EMBL/GenBank/DDBJ databases">
        <title>Pervasive Adenine N6-methylation of Active Genes in Fungi.</title>
        <authorList>
            <consortium name="DOE Joint Genome Institute"/>
            <person name="Mondo S.J."/>
            <person name="Dannebaum R.O."/>
            <person name="Kuo R.C."/>
            <person name="Labutti K."/>
            <person name="Haridas S."/>
            <person name="Kuo A."/>
            <person name="Salamov A."/>
            <person name="Ahrendt S.R."/>
            <person name="Lipzen A."/>
            <person name="Sullivan W."/>
            <person name="Andreopoulos W.B."/>
            <person name="Clum A."/>
            <person name="Lindquist E."/>
            <person name="Daum C."/>
            <person name="Ramamoorthy G.K."/>
            <person name="Gryganskyi A."/>
            <person name="Culley D."/>
            <person name="Magnuson J.K."/>
            <person name="James T.Y."/>
            <person name="O'Malley M.A."/>
            <person name="Stajich J.E."/>
            <person name="Spatafora J.W."/>
            <person name="Visel A."/>
            <person name="Grigoriev I.V."/>
        </authorList>
    </citation>
    <scope>NUCLEOTIDE SEQUENCE [LARGE SCALE GENOMIC DNA]</scope>
    <source>
        <strain evidence="3 4">NRRL 3116</strain>
    </source>
</reference>
<feature type="compositionally biased region" description="Low complexity" evidence="2">
    <location>
        <begin position="53"/>
        <end position="65"/>
    </location>
</feature>
<comment type="caution">
    <text evidence="3">The sequence shown here is derived from an EMBL/GenBank/DDBJ whole genome shotgun (WGS) entry which is preliminary data.</text>
</comment>
<name>A0A1Y2GWN3_9FUNG</name>
<evidence type="ECO:0000256" key="1">
    <source>
        <dbReference type="SAM" id="Coils"/>
    </source>
</evidence>
<keyword evidence="4" id="KW-1185">Reference proteome</keyword>
<proteinExistence type="predicted"/>
<dbReference type="AlphaFoldDB" id="A0A1Y2GWN3"/>
<feature type="coiled-coil region" evidence="1">
    <location>
        <begin position="132"/>
        <end position="159"/>
    </location>
</feature>
<dbReference type="Proteomes" id="UP000193648">
    <property type="component" value="Unassembled WGS sequence"/>
</dbReference>
<dbReference type="GeneID" id="33568285"/>
<dbReference type="EMBL" id="MCFF01000011">
    <property type="protein sequence ID" value="ORZ21757.1"/>
    <property type="molecule type" value="Genomic_DNA"/>
</dbReference>
<dbReference type="InParanoid" id="A0A1Y2GWN3"/>
<feature type="region of interest" description="Disordered" evidence="2">
    <location>
        <begin position="47"/>
        <end position="84"/>
    </location>
</feature>
<protein>
    <submittedName>
        <fullName evidence="3">Uncharacterized protein</fullName>
    </submittedName>
</protein>
<evidence type="ECO:0000313" key="4">
    <source>
        <dbReference type="Proteomes" id="UP000193648"/>
    </source>
</evidence>
<keyword evidence="1" id="KW-0175">Coiled coil</keyword>
<accession>A0A1Y2GWN3</accession>
<evidence type="ECO:0000256" key="2">
    <source>
        <dbReference type="SAM" id="MobiDB-lite"/>
    </source>
</evidence>